<dbReference type="SUPFAM" id="SSF48264">
    <property type="entry name" value="Cytochrome P450"/>
    <property type="match status" value="1"/>
</dbReference>
<keyword evidence="3" id="KW-0479">Metal-binding</keyword>
<dbReference type="PANTHER" id="PTHR24302">
    <property type="entry name" value="CYTOCHROME P450 FAMILY 3"/>
    <property type="match status" value="1"/>
</dbReference>
<keyword evidence="6" id="KW-0503">Monooxygenase</keyword>
<dbReference type="STRING" id="8083.ENSXMAP00000021048"/>
<dbReference type="GO" id="GO:0005506">
    <property type="term" value="F:iron ion binding"/>
    <property type="evidence" value="ECO:0007669"/>
    <property type="project" value="InterPro"/>
</dbReference>
<evidence type="ECO:0000313" key="7">
    <source>
        <dbReference type="Ensembl" id="ENSXMAP00000021048.1"/>
    </source>
</evidence>
<keyword evidence="5" id="KW-0408">Iron</keyword>
<dbReference type="InterPro" id="IPR050705">
    <property type="entry name" value="Cytochrome_P450_3A"/>
</dbReference>
<dbReference type="GO" id="GO:0008395">
    <property type="term" value="F:steroid hydroxylase activity"/>
    <property type="evidence" value="ECO:0007669"/>
    <property type="project" value="TreeGrafter"/>
</dbReference>
<accession>A0A3B5PNZ7</accession>
<evidence type="ECO:0000256" key="2">
    <source>
        <dbReference type="ARBA" id="ARBA00022617"/>
    </source>
</evidence>
<evidence type="ECO:0000256" key="5">
    <source>
        <dbReference type="ARBA" id="ARBA00023004"/>
    </source>
</evidence>
<proteinExistence type="inferred from homology"/>
<dbReference type="GO" id="GO:0016705">
    <property type="term" value="F:oxidoreductase activity, acting on paired donors, with incorporation or reduction of molecular oxygen"/>
    <property type="evidence" value="ECO:0007669"/>
    <property type="project" value="InterPro"/>
</dbReference>
<protein>
    <recommendedName>
        <fullName evidence="9">Cytochrome P450</fullName>
    </recommendedName>
</protein>
<reference evidence="8" key="1">
    <citation type="submission" date="2012-01" db="EMBL/GenBank/DDBJ databases">
        <authorList>
            <person name="Walter R."/>
            <person name="Schartl M."/>
            <person name="Warren W."/>
        </authorList>
    </citation>
    <scope>NUCLEOTIDE SEQUENCE [LARGE SCALE GENOMIC DNA]</scope>
    <source>
        <strain evidence="8">JP 163 A</strain>
    </source>
</reference>
<name>A0A3B5PNZ7_XIPMA</name>
<dbReference type="AlphaFoldDB" id="A0A3B5PNZ7"/>
<evidence type="ECO:0000256" key="3">
    <source>
        <dbReference type="ARBA" id="ARBA00022723"/>
    </source>
</evidence>
<dbReference type="Proteomes" id="UP000002852">
    <property type="component" value="Unassembled WGS sequence"/>
</dbReference>
<dbReference type="OMA" id="IFINRRV"/>
<evidence type="ECO:0008006" key="9">
    <source>
        <dbReference type="Google" id="ProtNLM"/>
    </source>
</evidence>
<evidence type="ECO:0000313" key="8">
    <source>
        <dbReference type="Proteomes" id="UP000002852"/>
    </source>
</evidence>
<keyword evidence="8" id="KW-1185">Reference proteome</keyword>
<keyword evidence="2" id="KW-0349">Heme</keyword>
<reference evidence="7" key="4">
    <citation type="submission" date="2025-09" db="UniProtKB">
        <authorList>
            <consortium name="Ensembl"/>
        </authorList>
    </citation>
    <scope>IDENTIFICATION</scope>
    <source>
        <strain evidence="7">JP 163 A</strain>
    </source>
</reference>
<evidence type="ECO:0000256" key="6">
    <source>
        <dbReference type="ARBA" id="ARBA00023033"/>
    </source>
</evidence>
<dbReference type="Gene3D" id="1.10.630.10">
    <property type="entry name" value="Cytochrome P450"/>
    <property type="match status" value="1"/>
</dbReference>
<dbReference type="InterPro" id="IPR036396">
    <property type="entry name" value="Cyt_P450_sf"/>
</dbReference>
<dbReference type="PANTHER" id="PTHR24302:SF17">
    <property type="entry name" value="CYTOCHROME P450, FAMILY 3, SUBFAMILY C, POLYPEPTIDE 4-RELATED"/>
    <property type="match status" value="1"/>
</dbReference>
<comment type="similarity">
    <text evidence="1">Belongs to the cytochrome P450 family.</text>
</comment>
<dbReference type="GeneTree" id="ENSGT00950000182958"/>
<evidence type="ECO:0000256" key="1">
    <source>
        <dbReference type="ARBA" id="ARBA00010617"/>
    </source>
</evidence>
<dbReference type="Ensembl" id="ENSXMAT00000025476.1">
    <property type="protein sequence ID" value="ENSXMAP00000021048.1"/>
    <property type="gene ID" value="ENSXMAG00000024454.1"/>
</dbReference>
<dbReference type="GO" id="GO:0020037">
    <property type="term" value="F:heme binding"/>
    <property type="evidence" value="ECO:0007669"/>
    <property type="project" value="InterPro"/>
</dbReference>
<organism evidence="7 8">
    <name type="scientific">Xiphophorus maculatus</name>
    <name type="common">Southern platyfish</name>
    <name type="synonym">Platypoecilus maculatus</name>
    <dbReference type="NCBI Taxonomy" id="8083"/>
    <lineage>
        <taxon>Eukaryota</taxon>
        <taxon>Metazoa</taxon>
        <taxon>Chordata</taxon>
        <taxon>Craniata</taxon>
        <taxon>Vertebrata</taxon>
        <taxon>Euteleostomi</taxon>
        <taxon>Actinopterygii</taxon>
        <taxon>Neopterygii</taxon>
        <taxon>Teleostei</taxon>
        <taxon>Neoteleostei</taxon>
        <taxon>Acanthomorphata</taxon>
        <taxon>Ovalentaria</taxon>
        <taxon>Atherinomorphae</taxon>
        <taxon>Cyprinodontiformes</taxon>
        <taxon>Poeciliidae</taxon>
        <taxon>Poeciliinae</taxon>
        <taxon>Xiphophorus</taxon>
    </lineage>
</organism>
<evidence type="ECO:0000256" key="4">
    <source>
        <dbReference type="ARBA" id="ARBA00023002"/>
    </source>
</evidence>
<dbReference type="InParanoid" id="A0A3B5PNZ7"/>
<keyword evidence="4" id="KW-0560">Oxidoreductase</keyword>
<reference evidence="7" key="3">
    <citation type="submission" date="2025-08" db="UniProtKB">
        <authorList>
            <consortium name="Ensembl"/>
        </authorList>
    </citation>
    <scope>IDENTIFICATION</scope>
    <source>
        <strain evidence="7">JP 163 A</strain>
    </source>
</reference>
<reference evidence="8" key="2">
    <citation type="journal article" date="2013" name="Nat. Genet.">
        <title>The genome of the platyfish, Xiphophorus maculatus, provides insights into evolutionary adaptation and several complex traits.</title>
        <authorList>
            <person name="Schartl M."/>
            <person name="Walter R.B."/>
            <person name="Shen Y."/>
            <person name="Garcia T."/>
            <person name="Catchen J."/>
            <person name="Amores A."/>
            <person name="Braasch I."/>
            <person name="Chalopin D."/>
            <person name="Volff J.N."/>
            <person name="Lesch K.P."/>
            <person name="Bisazza A."/>
            <person name="Minx P."/>
            <person name="Hillier L."/>
            <person name="Wilson R.K."/>
            <person name="Fuerstenberg S."/>
            <person name="Boore J."/>
            <person name="Searle S."/>
            <person name="Postlethwait J.H."/>
            <person name="Warren W.C."/>
        </authorList>
    </citation>
    <scope>NUCLEOTIDE SEQUENCE [LARGE SCALE GENOMIC DNA]</scope>
    <source>
        <strain evidence="8">JP 163 A</strain>
    </source>
</reference>
<sequence length="100" mass="11433">TWTLVALAVTLLLYGIWPYRFFKKVGISGPRPLPFIGTLYGVRKKYGDVWLFEGRTPVLMVADPEMIKAILVKECYTAFTNRRRASVRNHSSEGRKVEAN</sequence>